<gene>
    <name evidence="1" type="ORF">VGRTQORK_CDS0184</name>
</gene>
<reference evidence="1" key="1">
    <citation type="submission" date="2024-03" db="EMBL/GenBank/DDBJ databases">
        <authorList>
            <person name="Chantapakul B."/>
            <person name="Wang S."/>
        </authorList>
    </citation>
    <scope>NUCLEOTIDE SEQUENCE</scope>
</reference>
<sequence length="178" mass="20444">MSNLKPSSSAVKLNEEEIIHGRRIKWSEKGRILVYCKQGRKIVEVYDYSATALKGVRDNLTASNGETTASTHIGGKGWVFYFNSSYARIHEKPTFSFAEGKFDHEGNDYEILETARKTANDHFYAYCSELPEFLEQDSTYRVHPDGSLEKVRSRTFENRNRFDFPVFTVVPAQSKRAK</sequence>
<accession>A0AAU8HZF5</accession>
<organism evidence="1">
    <name type="scientific">Rhizobium phage IG49</name>
    <dbReference type="NCBI Taxonomy" id="3129228"/>
    <lineage>
        <taxon>Viruses</taxon>
        <taxon>Duplodnaviria</taxon>
        <taxon>Heunggongvirae</taxon>
        <taxon>Uroviricota</taxon>
        <taxon>Caudoviricetes</taxon>
    </lineage>
</organism>
<evidence type="ECO:0000313" key="1">
    <source>
        <dbReference type="EMBL" id="XCI77797.1"/>
    </source>
</evidence>
<protein>
    <submittedName>
        <fullName evidence="1">Uncharacterized protein</fullName>
    </submittedName>
</protein>
<proteinExistence type="predicted"/>
<dbReference type="EMBL" id="PP429227">
    <property type="protein sequence ID" value="XCI77797.1"/>
    <property type="molecule type" value="Genomic_DNA"/>
</dbReference>
<name>A0AAU8HZF5_9CAUD</name>